<comment type="caution">
    <text evidence="1">The sequence shown here is derived from an EMBL/GenBank/DDBJ whole genome shotgun (WGS) entry which is preliminary data.</text>
</comment>
<gene>
    <name evidence="1" type="ORF">GIL414_LOCUS47843</name>
</gene>
<dbReference type="AlphaFoldDB" id="A0A8S3BV40"/>
<sequence length="31" mass="3348">MFYTSNIVDMAAATRNIAVQLITNGIFGVDT</sequence>
<evidence type="ECO:0000313" key="1">
    <source>
        <dbReference type="EMBL" id="CAF4817287.1"/>
    </source>
</evidence>
<accession>A0A8S3BV40</accession>
<protein>
    <submittedName>
        <fullName evidence="1">Uncharacterized protein</fullName>
    </submittedName>
</protein>
<organism evidence="1 2">
    <name type="scientific">Rotaria magnacalcarata</name>
    <dbReference type="NCBI Taxonomy" id="392030"/>
    <lineage>
        <taxon>Eukaryota</taxon>
        <taxon>Metazoa</taxon>
        <taxon>Spiralia</taxon>
        <taxon>Gnathifera</taxon>
        <taxon>Rotifera</taxon>
        <taxon>Eurotatoria</taxon>
        <taxon>Bdelloidea</taxon>
        <taxon>Philodinida</taxon>
        <taxon>Philodinidae</taxon>
        <taxon>Rotaria</taxon>
    </lineage>
</organism>
<proteinExistence type="predicted"/>
<reference evidence="1" key="1">
    <citation type="submission" date="2021-02" db="EMBL/GenBank/DDBJ databases">
        <authorList>
            <person name="Nowell W R."/>
        </authorList>
    </citation>
    <scope>NUCLEOTIDE SEQUENCE</scope>
</reference>
<name>A0A8S3BV40_9BILA</name>
<dbReference type="Proteomes" id="UP000681720">
    <property type="component" value="Unassembled WGS sequence"/>
</dbReference>
<dbReference type="EMBL" id="CAJOBJ010153730">
    <property type="protein sequence ID" value="CAF4817287.1"/>
    <property type="molecule type" value="Genomic_DNA"/>
</dbReference>
<feature type="non-terminal residue" evidence="1">
    <location>
        <position position="31"/>
    </location>
</feature>
<evidence type="ECO:0000313" key="2">
    <source>
        <dbReference type="Proteomes" id="UP000681720"/>
    </source>
</evidence>